<evidence type="ECO:0000256" key="1">
    <source>
        <dbReference type="ARBA" id="ARBA00005056"/>
    </source>
</evidence>
<feature type="binding site" evidence="12">
    <location>
        <begin position="9"/>
        <end position="16"/>
    </location>
    <ligand>
        <name>NADP(+)</name>
        <dbReference type="ChEBI" id="CHEBI:58349"/>
    </ligand>
</feature>
<dbReference type="RefSeq" id="WP_013681872.1">
    <property type="nucleotide sequence ID" value="NC_015318.1"/>
</dbReference>
<dbReference type="OrthoDB" id="9808167at2"/>
<dbReference type="Pfam" id="PF03447">
    <property type="entry name" value="NAD_binding_3"/>
    <property type="match status" value="1"/>
</dbReference>
<dbReference type="GO" id="GO:0009086">
    <property type="term" value="P:methionine biosynthetic process"/>
    <property type="evidence" value="ECO:0007669"/>
    <property type="project" value="UniProtKB-KW"/>
</dbReference>
<evidence type="ECO:0000256" key="2">
    <source>
        <dbReference type="ARBA" id="ARBA00005062"/>
    </source>
</evidence>
<evidence type="ECO:0000313" key="16">
    <source>
        <dbReference type="EMBL" id="AEA33831.1"/>
    </source>
</evidence>
<keyword evidence="7 13" id="KW-0791">Threonine biosynthesis</keyword>
<gene>
    <name evidence="16" type="ordered locus">Hipma_0861</name>
</gene>
<dbReference type="UniPathway" id="UPA00051">
    <property type="reaction ID" value="UER00465"/>
</dbReference>
<keyword evidence="10 13" id="KW-0486">Methionine biosynthesis</keyword>
<keyword evidence="6 13" id="KW-0028">Amino-acid biosynthesis</keyword>
<dbReference type="FunFam" id="3.30.360.10:FF:000005">
    <property type="entry name" value="Homoserine dehydrogenase"/>
    <property type="match status" value="1"/>
</dbReference>
<dbReference type="InterPro" id="IPR019811">
    <property type="entry name" value="HDH_CS"/>
</dbReference>
<sequence length="432" mass="47612">MESVNVGLLGVGTVGSGVVNILTHNADIIKKRLGFELNLKKVYAKHIKDEVKPLLEGKIASSYEELLAEDIDIVVELIGGTTFAKDFILKAIQAKKSVATANKALLAEYGYEIFSEAFNNKVDVGYEAAVAGGIPIIKAIKESLAANHIKSIKAIVNGTCNYILSEMFYKEISFEKALKDAQEKGFAEADPTFDIEGIDSAHKMAILSSISFGDNVKAKDVYTEGITNIDLLDIKFADEFGYRIKLIGITNLVDGKIDVRVHPTLIKKDDILAKTDGEFNAIKVKTDMNDETIYIGKGAGSLPTASAVVADVMDIARNIKNKTNLRVPLMAFPFNYVKKRDIVNIDDLTMSYYLRFTVKDQAGVLSKISGILGEYNISIKSVVQLGKNEEWVPLIVFTHKAREKDIKQALTIIEKLDIIKENVLLVRVDDEE</sequence>
<reference evidence="17" key="2">
    <citation type="submission" date="2011-03" db="EMBL/GenBank/DDBJ databases">
        <title>The complete genome of Hippea maritima DSM 10411.</title>
        <authorList>
            <consortium name="US DOE Joint Genome Institute (JGI-PGF)"/>
            <person name="Lucas S."/>
            <person name="Copeland A."/>
            <person name="Lapidus A."/>
            <person name="Bruce D."/>
            <person name="Goodwin L."/>
            <person name="Pitluck S."/>
            <person name="Peters L."/>
            <person name="Kyrpides N."/>
            <person name="Mavromatis K."/>
            <person name="Pagani I."/>
            <person name="Ivanova N."/>
            <person name="Mikhailova N."/>
            <person name="Lu M."/>
            <person name="Detter J.C."/>
            <person name="Tapia R."/>
            <person name="Han C."/>
            <person name="Land M."/>
            <person name="Hauser L."/>
            <person name="Markowitz V."/>
            <person name="Cheng J.-F."/>
            <person name="Hugenholtz P."/>
            <person name="Woyke T."/>
            <person name="Wu D."/>
            <person name="Spring S."/>
            <person name="Schroeder M."/>
            <person name="Brambilla E."/>
            <person name="Klenk H.-P."/>
            <person name="Eisen J.A."/>
        </authorList>
    </citation>
    <scope>NUCLEOTIDE SEQUENCE [LARGE SCALE GENOMIC DNA]</scope>
    <source>
        <strain evidence="17">ATCC 700847 / DSM 10411 / MH2</strain>
    </source>
</reference>
<dbReference type="InterPro" id="IPR005106">
    <property type="entry name" value="Asp/hSer_DH_NAD-bd"/>
</dbReference>
<evidence type="ECO:0000256" key="14">
    <source>
        <dbReference type="RuleBase" id="RU004171"/>
    </source>
</evidence>
<dbReference type="SUPFAM" id="SSF55347">
    <property type="entry name" value="Glyceraldehyde-3-phosphate dehydrogenase-like, C-terminal domain"/>
    <property type="match status" value="1"/>
</dbReference>
<dbReference type="HOGENOM" id="CLU_009116_1_0_7"/>
<dbReference type="GO" id="GO:0004412">
    <property type="term" value="F:homoserine dehydrogenase activity"/>
    <property type="evidence" value="ECO:0007669"/>
    <property type="project" value="UniProtKB-EC"/>
</dbReference>
<comment type="catalytic activity">
    <reaction evidence="13">
        <text>L-homoserine + NADP(+) = L-aspartate 4-semialdehyde + NADPH + H(+)</text>
        <dbReference type="Rhea" id="RHEA:15761"/>
        <dbReference type="ChEBI" id="CHEBI:15378"/>
        <dbReference type="ChEBI" id="CHEBI:57476"/>
        <dbReference type="ChEBI" id="CHEBI:57783"/>
        <dbReference type="ChEBI" id="CHEBI:58349"/>
        <dbReference type="ChEBI" id="CHEBI:537519"/>
        <dbReference type="EC" id="1.1.1.3"/>
    </reaction>
</comment>
<dbReference type="InParanoid" id="F2LVP7"/>
<feature type="active site" description="Proton donor" evidence="11">
    <location>
        <position position="203"/>
    </location>
</feature>
<dbReference type="NCBIfam" id="NF004976">
    <property type="entry name" value="PRK06349.1"/>
    <property type="match status" value="1"/>
</dbReference>
<evidence type="ECO:0000256" key="11">
    <source>
        <dbReference type="PIRSR" id="PIRSR000098-1"/>
    </source>
</evidence>
<evidence type="ECO:0000256" key="6">
    <source>
        <dbReference type="ARBA" id="ARBA00022605"/>
    </source>
</evidence>
<dbReference type="InterPro" id="IPR002912">
    <property type="entry name" value="ACT_dom"/>
</dbReference>
<evidence type="ECO:0000256" key="10">
    <source>
        <dbReference type="ARBA" id="ARBA00023167"/>
    </source>
</evidence>
<keyword evidence="17" id="KW-1185">Reference proteome</keyword>
<evidence type="ECO:0000256" key="12">
    <source>
        <dbReference type="PIRSR" id="PIRSR000098-2"/>
    </source>
</evidence>
<dbReference type="Proteomes" id="UP000008139">
    <property type="component" value="Chromosome"/>
</dbReference>
<comment type="pathway">
    <text evidence="2 13">Amino-acid biosynthesis; L-methionine biosynthesis via de novo pathway; L-homoserine from L-aspartate: step 3/3.</text>
</comment>
<dbReference type="UniPathway" id="UPA00050">
    <property type="reaction ID" value="UER00063"/>
</dbReference>
<reference evidence="16 17" key="1">
    <citation type="journal article" date="2011" name="Stand. Genomic Sci.">
        <title>Complete genome sequence of the thermophilic sulfur-reducer Hippea maritima type strain (MH(2)).</title>
        <authorList>
            <person name="Huntemann M."/>
            <person name="Lu M."/>
            <person name="Nolan M."/>
            <person name="Lapidus A."/>
            <person name="Lucas S."/>
            <person name="Hammon N."/>
            <person name="Deshpande S."/>
            <person name="Cheng J.F."/>
            <person name="Tapia R."/>
            <person name="Han C."/>
            <person name="Goodwin L."/>
            <person name="Pitluck S."/>
            <person name="Liolios K."/>
            <person name="Pagani I."/>
            <person name="Ivanova N."/>
            <person name="Ovchinikova G."/>
            <person name="Pati A."/>
            <person name="Chen A."/>
            <person name="Palaniappan K."/>
            <person name="Land M."/>
            <person name="Hauser L."/>
            <person name="Jeffries C.D."/>
            <person name="Detter J.C."/>
            <person name="Brambilla E.M."/>
            <person name="Rohde M."/>
            <person name="Spring S."/>
            <person name="Goker M."/>
            <person name="Woyke T."/>
            <person name="Bristow J."/>
            <person name="Eisen J.A."/>
            <person name="Markowitz V."/>
            <person name="Hugenholtz P."/>
            <person name="Kyrpides N.C."/>
            <person name="Klenk H.P."/>
            <person name="Mavromatis K."/>
        </authorList>
    </citation>
    <scope>NUCLEOTIDE SEQUENCE [LARGE SCALE GENOMIC DNA]</scope>
    <source>
        <strain evidence="17">ATCC 700847 / DSM 10411 / MH2</strain>
    </source>
</reference>
<dbReference type="SUPFAM" id="SSF55021">
    <property type="entry name" value="ACT-like"/>
    <property type="match status" value="1"/>
</dbReference>
<proteinExistence type="inferred from homology"/>
<dbReference type="Gene3D" id="3.30.360.10">
    <property type="entry name" value="Dihydrodipicolinate Reductase, domain 2"/>
    <property type="match status" value="1"/>
</dbReference>
<name>F2LVP7_HIPMA</name>
<dbReference type="Gene3D" id="3.30.70.260">
    <property type="match status" value="1"/>
</dbReference>
<dbReference type="EC" id="1.1.1.3" evidence="4 13"/>
<dbReference type="InterPro" id="IPR045865">
    <property type="entry name" value="ACT-like_dom_sf"/>
</dbReference>
<dbReference type="InterPro" id="IPR036291">
    <property type="entry name" value="NAD(P)-bd_dom_sf"/>
</dbReference>
<dbReference type="Gene3D" id="3.40.50.720">
    <property type="entry name" value="NAD(P)-binding Rossmann-like Domain"/>
    <property type="match status" value="1"/>
</dbReference>
<evidence type="ECO:0000256" key="3">
    <source>
        <dbReference type="ARBA" id="ARBA00006753"/>
    </source>
</evidence>
<dbReference type="PANTHER" id="PTHR43331">
    <property type="entry name" value="HOMOSERINE DEHYDROGENASE"/>
    <property type="match status" value="1"/>
</dbReference>
<dbReference type="Pfam" id="PF00742">
    <property type="entry name" value="Homoserine_dh"/>
    <property type="match status" value="1"/>
</dbReference>
<feature type="binding site" evidence="12">
    <location>
        <position position="103"/>
    </location>
    <ligand>
        <name>NADPH</name>
        <dbReference type="ChEBI" id="CHEBI:57783"/>
    </ligand>
</feature>
<dbReference type="AlphaFoldDB" id="F2LVP7"/>
<evidence type="ECO:0000256" key="5">
    <source>
        <dbReference type="ARBA" id="ARBA00013376"/>
    </source>
</evidence>
<dbReference type="STRING" id="760142.Hipma_0861"/>
<dbReference type="EMBL" id="CP002606">
    <property type="protein sequence ID" value="AEA33831.1"/>
    <property type="molecule type" value="Genomic_DNA"/>
</dbReference>
<comment type="pathway">
    <text evidence="1 13">Amino-acid biosynthesis; L-threonine biosynthesis; L-threonine from L-aspartate: step 3/5.</text>
</comment>
<dbReference type="SUPFAM" id="SSF51735">
    <property type="entry name" value="NAD(P)-binding Rossmann-fold domains"/>
    <property type="match status" value="1"/>
</dbReference>
<protein>
    <recommendedName>
        <fullName evidence="5 13">Homoserine dehydrogenase</fullName>
        <ecNumber evidence="4 13">1.1.1.3</ecNumber>
    </recommendedName>
</protein>
<dbReference type="PANTHER" id="PTHR43331:SF1">
    <property type="entry name" value="HOMOSERINE DEHYDROGENASE"/>
    <property type="match status" value="1"/>
</dbReference>
<evidence type="ECO:0000256" key="4">
    <source>
        <dbReference type="ARBA" id="ARBA00013213"/>
    </source>
</evidence>
<dbReference type="GO" id="GO:0050661">
    <property type="term" value="F:NADP binding"/>
    <property type="evidence" value="ECO:0007669"/>
    <property type="project" value="InterPro"/>
</dbReference>
<dbReference type="eggNOG" id="COG0460">
    <property type="taxonomic scope" value="Bacteria"/>
</dbReference>
<accession>F2LVP7</accession>
<dbReference type="PROSITE" id="PS51671">
    <property type="entry name" value="ACT"/>
    <property type="match status" value="1"/>
</dbReference>
<evidence type="ECO:0000256" key="13">
    <source>
        <dbReference type="RuleBase" id="RU000579"/>
    </source>
</evidence>
<dbReference type="InterPro" id="IPR016204">
    <property type="entry name" value="HDH"/>
</dbReference>
<organism evidence="16 17">
    <name type="scientific">Hippea maritima (strain ATCC 700847 / DSM 10411 / MH2)</name>
    <dbReference type="NCBI Taxonomy" id="760142"/>
    <lineage>
        <taxon>Bacteria</taxon>
        <taxon>Pseudomonadati</taxon>
        <taxon>Campylobacterota</taxon>
        <taxon>Desulfurellia</taxon>
        <taxon>Desulfurellales</taxon>
        <taxon>Hippeaceae</taxon>
        <taxon>Hippea</taxon>
    </lineage>
</organism>
<evidence type="ECO:0000259" key="15">
    <source>
        <dbReference type="PROSITE" id="PS51671"/>
    </source>
</evidence>
<evidence type="ECO:0000313" key="17">
    <source>
        <dbReference type="Proteomes" id="UP000008139"/>
    </source>
</evidence>
<comment type="similarity">
    <text evidence="3 14">Belongs to the homoserine dehydrogenase family.</text>
</comment>
<dbReference type="GO" id="GO:0009088">
    <property type="term" value="P:threonine biosynthetic process"/>
    <property type="evidence" value="ECO:0007669"/>
    <property type="project" value="UniProtKB-UniPathway"/>
</dbReference>
<evidence type="ECO:0000256" key="8">
    <source>
        <dbReference type="ARBA" id="ARBA00022857"/>
    </source>
</evidence>
<dbReference type="PROSITE" id="PS01042">
    <property type="entry name" value="HOMOSER_DHGENASE"/>
    <property type="match status" value="1"/>
</dbReference>
<dbReference type="CDD" id="cd04881">
    <property type="entry name" value="ACT_HSDH-Hom"/>
    <property type="match status" value="1"/>
</dbReference>
<dbReference type="InterPro" id="IPR001342">
    <property type="entry name" value="HDH_cat"/>
</dbReference>
<dbReference type="FunFam" id="3.30.70.260:FF:000030">
    <property type="entry name" value="Homoserine dehydrogenase"/>
    <property type="match status" value="1"/>
</dbReference>
<feature type="binding site" evidence="12">
    <location>
        <position position="188"/>
    </location>
    <ligand>
        <name>L-homoserine</name>
        <dbReference type="ChEBI" id="CHEBI:57476"/>
    </ligand>
</feature>
<feature type="domain" description="ACT" evidence="15">
    <location>
        <begin position="353"/>
        <end position="431"/>
    </location>
</feature>
<evidence type="ECO:0000256" key="7">
    <source>
        <dbReference type="ARBA" id="ARBA00022697"/>
    </source>
</evidence>
<keyword evidence="9 13" id="KW-0560">Oxidoreductase</keyword>
<keyword evidence="8 12" id="KW-0521">NADP</keyword>
<evidence type="ECO:0000256" key="9">
    <source>
        <dbReference type="ARBA" id="ARBA00023002"/>
    </source>
</evidence>
<dbReference type="KEGG" id="hmr:Hipma_0861"/>
<dbReference type="Pfam" id="PF01842">
    <property type="entry name" value="ACT"/>
    <property type="match status" value="1"/>
</dbReference>
<dbReference type="PIRSF" id="PIRSF000098">
    <property type="entry name" value="Homoser_dehydrog"/>
    <property type="match status" value="1"/>
</dbReference>